<dbReference type="EMBL" id="SSHJ02000007">
    <property type="protein sequence ID" value="MFN0256741.1"/>
    <property type="molecule type" value="Genomic_DNA"/>
</dbReference>
<evidence type="ECO:0008006" key="3">
    <source>
        <dbReference type="Google" id="ProtNLM"/>
    </source>
</evidence>
<reference evidence="1 2" key="1">
    <citation type="submission" date="2024-12" db="EMBL/GenBank/DDBJ databases">
        <authorList>
            <person name="Hu S."/>
        </authorList>
    </citation>
    <scope>NUCLEOTIDE SEQUENCE [LARGE SCALE GENOMIC DNA]</scope>
    <source>
        <strain evidence="1 2">THG-T11</strain>
    </source>
</reference>
<evidence type="ECO:0000313" key="1">
    <source>
        <dbReference type="EMBL" id="MFN0256741.1"/>
    </source>
</evidence>
<proteinExistence type="predicted"/>
<comment type="caution">
    <text evidence="1">The sequence shown here is derived from an EMBL/GenBank/DDBJ whole genome shotgun (WGS) entry which is preliminary data.</text>
</comment>
<accession>A0ABW9J887</accession>
<dbReference type="RefSeq" id="WP_138723827.1">
    <property type="nucleotide sequence ID" value="NZ_SSHJ02000007.1"/>
</dbReference>
<organism evidence="1 2">
    <name type="scientific">Pedobacter ureilyticus</name>
    <dbReference type="NCBI Taxonomy" id="1393051"/>
    <lineage>
        <taxon>Bacteria</taxon>
        <taxon>Pseudomonadati</taxon>
        <taxon>Bacteroidota</taxon>
        <taxon>Sphingobacteriia</taxon>
        <taxon>Sphingobacteriales</taxon>
        <taxon>Sphingobacteriaceae</taxon>
        <taxon>Pedobacter</taxon>
    </lineage>
</organism>
<evidence type="ECO:0000313" key="2">
    <source>
        <dbReference type="Proteomes" id="UP001517247"/>
    </source>
</evidence>
<dbReference type="Proteomes" id="UP001517247">
    <property type="component" value="Unassembled WGS sequence"/>
</dbReference>
<protein>
    <recommendedName>
        <fullName evidence="3">SMI1/KNR4 family protein</fullName>
    </recommendedName>
</protein>
<keyword evidence="2" id="KW-1185">Reference proteome</keyword>
<sequence>MEIRYLKSLRDNPSAFPNNTEFKDEIKSISLSEISELETLYNNGLPFPIALKELLFLAGDNCYVLDYGSETESQNDLQEWAREKMLEYDRVIGRPFYVIDIYNALDQFVFVYLDESDDPRVYEGVYSGINETGIPTIDGWIHELRPKLSEYINTSVENVRKGQNPF</sequence>
<gene>
    <name evidence="1" type="ORF">E6A44_014220</name>
</gene>
<name>A0ABW9J887_9SPHI</name>